<evidence type="ECO:0000256" key="2">
    <source>
        <dbReference type="ARBA" id="ARBA00022771"/>
    </source>
</evidence>
<feature type="domain" description="FLYWCH-type" evidence="4">
    <location>
        <begin position="3"/>
        <end position="41"/>
    </location>
</feature>
<dbReference type="EMBL" id="OW152824">
    <property type="protein sequence ID" value="CAH2040260.1"/>
    <property type="molecule type" value="Genomic_DNA"/>
</dbReference>
<name>A0ABN8HW31_9NEOP</name>
<evidence type="ECO:0000256" key="3">
    <source>
        <dbReference type="ARBA" id="ARBA00022833"/>
    </source>
</evidence>
<keyword evidence="3" id="KW-0862">Zinc</keyword>
<proteinExistence type="predicted"/>
<keyword evidence="2" id="KW-0863">Zinc-finger</keyword>
<accession>A0ABN8HW31</accession>
<protein>
    <recommendedName>
        <fullName evidence="4">FLYWCH-type domain-containing protein</fullName>
    </recommendedName>
</protein>
<dbReference type="InterPro" id="IPR007588">
    <property type="entry name" value="Znf_FLYWCH"/>
</dbReference>
<reference evidence="5" key="1">
    <citation type="submission" date="2022-03" db="EMBL/GenBank/DDBJ databases">
        <authorList>
            <person name="Martin H S."/>
        </authorList>
    </citation>
    <scope>NUCLEOTIDE SEQUENCE</scope>
</reference>
<gene>
    <name evidence="5" type="ORF">IPOD504_LOCUS2423</name>
</gene>
<evidence type="ECO:0000256" key="1">
    <source>
        <dbReference type="ARBA" id="ARBA00022723"/>
    </source>
</evidence>
<evidence type="ECO:0000313" key="5">
    <source>
        <dbReference type="EMBL" id="CAH2040260.1"/>
    </source>
</evidence>
<keyword evidence="6" id="KW-1185">Reference proteome</keyword>
<evidence type="ECO:0000259" key="4">
    <source>
        <dbReference type="Pfam" id="PF04500"/>
    </source>
</evidence>
<dbReference type="Pfam" id="PF04500">
    <property type="entry name" value="FLYWCH"/>
    <property type="match status" value="2"/>
</dbReference>
<feature type="non-terminal residue" evidence="5">
    <location>
        <position position="125"/>
    </location>
</feature>
<sequence>MSRKRPILVVQGYTFAQTTSDTRYWNCSNKMSRNCKAKLKFDSIFLTYYTLMPRNSPVLMVQGYTFAQTTSDSRYWNCSKKKSRECKAKLKFDNSHHLVDYYLKHNHVPPKYIVDKSGQRIQLHS</sequence>
<feature type="domain" description="FLYWCH-type" evidence="4">
    <location>
        <begin position="53"/>
        <end position="107"/>
    </location>
</feature>
<dbReference type="Proteomes" id="UP000837857">
    <property type="component" value="Chromosome 12"/>
</dbReference>
<keyword evidence="1" id="KW-0479">Metal-binding</keyword>
<organism evidence="5 6">
    <name type="scientific">Iphiclides podalirius</name>
    <name type="common">scarce swallowtail</name>
    <dbReference type="NCBI Taxonomy" id="110791"/>
    <lineage>
        <taxon>Eukaryota</taxon>
        <taxon>Metazoa</taxon>
        <taxon>Ecdysozoa</taxon>
        <taxon>Arthropoda</taxon>
        <taxon>Hexapoda</taxon>
        <taxon>Insecta</taxon>
        <taxon>Pterygota</taxon>
        <taxon>Neoptera</taxon>
        <taxon>Endopterygota</taxon>
        <taxon>Lepidoptera</taxon>
        <taxon>Glossata</taxon>
        <taxon>Ditrysia</taxon>
        <taxon>Papilionoidea</taxon>
        <taxon>Papilionidae</taxon>
        <taxon>Papilioninae</taxon>
        <taxon>Iphiclides</taxon>
    </lineage>
</organism>
<evidence type="ECO:0000313" key="6">
    <source>
        <dbReference type="Proteomes" id="UP000837857"/>
    </source>
</evidence>
<dbReference type="Gene3D" id="2.20.25.240">
    <property type="match status" value="2"/>
</dbReference>